<protein>
    <recommendedName>
        <fullName evidence="4">Bypass of forespore C C-terminal domain-containing protein</fullName>
    </recommendedName>
</protein>
<gene>
    <name evidence="2" type="ORF">IAD36_01345</name>
</gene>
<feature type="chain" id="PRO_5039308372" description="Bypass of forespore C C-terminal domain-containing protein" evidence="1">
    <location>
        <begin position="24"/>
        <end position="115"/>
    </location>
</feature>
<evidence type="ECO:0000313" key="3">
    <source>
        <dbReference type="Proteomes" id="UP000824238"/>
    </source>
</evidence>
<accession>A0A9D1IYV3</accession>
<name>A0A9D1IYV3_9FIRM</name>
<evidence type="ECO:0008006" key="4">
    <source>
        <dbReference type="Google" id="ProtNLM"/>
    </source>
</evidence>
<dbReference type="EMBL" id="DVHH01000034">
    <property type="protein sequence ID" value="HIR54234.1"/>
    <property type="molecule type" value="Genomic_DNA"/>
</dbReference>
<dbReference type="Proteomes" id="UP000824238">
    <property type="component" value="Unassembled WGS sequence"/>
</dbReference>
<proteinExistence type="predicted"/>
<feature type="signal peptide" evidence="1">
    <location>
        <begin position="1"/>
        <end position="23"/>
    </location>
</feature>
<evidence type="ECO:0000256" key="1">
    <source>
        <dbReference type="SAM" id="SignalP"/>
    </source>
</evidence>
<reference evidence="2" key="1">
    <citation type="submission" date="2020-10" db="EMBL/GenBank/DDBJ databases">
        <authorList>
            <person name="Gilroy R."/>
        </authorList>
    </citation>
    <scope>NUCLEOTIDE SEQUENCE</scope>
    <source>
        <strain evidence="2">ChiGjej3B3-7149</strain>
    </source>
</reference>
<reference evidence="2" key="2">
    <citation type="journal article" date="2021" name="PeerJ">
        <title>Extensive microbial diversity within the chicken gut microbiome revealed by metagenomics and culture.</title>
        <authorList>
            <person name="Gilroy R."/>
            <person name="Ravi A."/>
            <person name="Getino M."/>
            <person name="Pursley I."/>
            <person name="Horton D.L."/>
            <person name="Alikhan N.F."/>
            <person name="Baker D."/>
            <person name="Gharbi K."/>
            <person name="Hall N."/>
            <person name="Watson M."/>
            <person name="Adriaenssens E.M."/>
            <person name="Foster-Nyarko E."/>
            <person name="Jarju S."/>
            <person name="Secka A."/>
            <person name="Antonio M."/>
            <person name="Oren A."/>
            <person name="Chaudhuri R.R."/>
            <person name="La Ragione R."/>
            <person name="Hildebrand F."/>
            <person name="Pallen M.J."/>
        </authorList>
    </citation>
    <scope>NUCLEOTIDE SEQUENCE</scope>
    <source>
        <strain evidence="2">ChiGjej3B3-7149</strain>
    </source>
</reference>
<keyword evidence="1" id="KW-0732">Signal</keyword>
<dbReference type="AlphaFoldDB" id="A0A9D1IYV3"/>
<evidence type="ECO:0000313" key="2">
    <source>
        <dbReference type="EMBL" id="HIR54234.1"/>
    </source>
</evidence>
<comment type="caution">
    <text evidence="2">The sequence shown here is derived from an EMBL/GenBank/DDBJ whole genome shotgun (WGS) entry which is preliminary data.</text>
</comment>
<sequence length="115" mass="12277">MKHWIKLAGTALLAGTAAVCAWAAVGGIAEQARPRESEQAEFSYVPSCSLAEAEYVLREYEGCVAVFSSVGDTSPMTLTDIEVGTLREADRQILNTGLAVADREELLTLLEDLGS</sequence>
<organism evidence="2 3">
    <name type="scientific">Candidatus Scatomorpha intestinigallinarum</name>
    <dbReference type="NCBI Taxonomy" id="2840923"/>
    <lineage>
        <taxon>Bacteria</taxon>
        <taxon>Bacillati</taxon>
        <taxon>Bacillota</taxon>
        <taxon>Clostridia</taxon>
        <taxon>Eubacteriales</taxon>
        <taxon>Candidatus Scatomorpha</taxon>
    </lineage>
</organism>